<comment type="similarity">
    <text evidence="1">Belongs to the 'GDXG' lipolytic enzyme family.</text>
</comment>
<feature type="active site" evidence="7">
    <location>
        <position position="641"/>
    </location>
</feature>
<dbReference type="Pfam" id="PF01753">
    <property type="entry name" value="zf-MYND"/>
    <property type="match status" value="1"/>
</dbReference>
<dbReference type="Gene3D" id="3.40.50.1820">
    <property type="entry name" value="alpha/beta hydrolase"/>
    <property type="match status" value="1"/>
</dbReference>
<dbReference type="InterPro" id="IPR033140">
    <property type="entry name" value="Lipase_GDXG_put_SER_AS"/>
</dbReference>
<dbReference type="Proteomes" id="UP000653565">
    <property type="component" value="Unassembled WGS sequence"/>
</dbReference>
<organism evidence="9 10">
    <name type="scientific">Aspergillus fumigatiaffinis</name>
    <dbReference type="NCBI Taxonomy" id="340414"/>
    <lineage>
        <taxon>Eukaryota</taxon>
        <taxon>Fungi</taxon>
        <taxon>Dikarya</taxon>
        <taxon>Ascomycota</taxon>
        <taxon>Pezizomycotina</taxon>
        <taxon>Eurotiomycetes</taxon>
        <taxon>Eurotiomycetidae</taxon>
        <taxon>Eurotiales</taxon>
        <taxon>Aspergillaceae</taxon>
        <taxon>Aspergillus</taxon>
        <taxon>Aspergillus subgen. Fumigati</taxon>
    </lineage>
</organism>
<sequence length="806" mass="91909">MTTPELICANWDLTNTECKKEGRYTCKHCYLILYCGPVCQKSHWTQHRSDCKSHLNKATWQPAWVLEDRTPSFIAGGFGQQFGMKKYLWGNIPAFDILRLGSNEGEEYGGVIRILFAASGDFRNVVKTIAQLPSSYSYPLELTINDRDFEIVARNIILLLTALIVEQVDEAVDCIIHLWYSAFVRESHIDLLRHRVRPLIEDVCNKIKDKKPDYRDRYMYCQSPSHRIAFKKFREDGLLLPFGSSRSEFREPNPTLFHTGNAWPMNDNADPLHGWSSDEIAATSAGPATADIHGKLFFYIRGMLRSFLGRLLSLRLSFKLFQLDATCLPDHLENGSFSRIKVSNISDSGWLGIHHTLSLMVPLLQTPQEIPHATLITLFMNAVDETLTDQDKMEGLTPHSPTTKRLLKYLPLKGMPTSRYDPELVKFNLGRDLVKTYDDIFKQYLEKFKFREFADLLGAAMKETHTIIDEWPYRLKLRPGQPGAQEEFDRCIGGGMSGKERYVEWKRVHMAYEEIQSAATPSYDQLYLHYCQKNGLQPHFVSNSRGLKGFWIGSPSAKYIVINFHGGGFAMDATAPYLDFWPRIQNSLANAGIETAWFHCTYTLTPLAAYPTQFQEAVEALRYILEDVGRSPSQILLAGDSAGANLCLAVLSHLTHPSEDVPELVIKEPIKGAILMSPWVSFHHNWPSVEASENRDIDAKDVTTKWSRAYLNGRESNNYIEAAEAPEWWWDNIQVQQTLVLAGGDEALLDPIKAWVSKFRKSNPDTTLVIGERECHVAPLIWPMFGDYRETQQERALGHWMLERLG</sequence>
<dbReference type="AlphaFoldDB" id="A0A8H4H0E0"/>
<evidence type="ECO:0000259" key="8">
    <source>
        <dbReference type="PROSITE" id="PS50865"/>
    </source>
</evidence>
<evidence type="ECO:0000256" key="2">
    <source>
        <dbReference type="ARBA" id="ARBA00022723"/>
    </source>
</evidence>
<evidence type="ECO:0000256" key="4">
    <source>
        <dbReference type="ARBA" id="ARBA00022801"/>
    </source>
</evidence>
<keyword evidence="5" id="KW-0862">Zinc</keyword>
<dbReference type="GO" id="GO:0008270">
    <property type="term" value="F:zinc ion binding"/>
    <property type="evidence" value="ECO:0007669"/>
    <property type="project" value="UniProtKB-KW"/>
</dbReference>
<reference evidence="9" key="1">
    <citation type="journal article" date="2020" name="bioRxiv">
        <title>Genomic and phenotypic heterogeneity of clinical isolates of the human pathogens Aspergillus fumigatus, Aspergillus lentulus and Aspergillus fumigatiaffinis.</title>
        <authorList>
            <person name="dos Santos R.A.C."/>
            <person name="Steenwyk J.L."/>
            <person name="Rivero-Menendez O."/>
            <person name="Mead M.E."/>
            <person name="Silva L.P."/>
            <person name="Bastos R.W."/>
            <person name="Alastruey-Izquierdo A."/>
            <person name="Goldman G.H."/>
            <person name="Rokas A."/>
        </authorList>
    </citation>
    <scope>NUCLEOTIDE SEQUENCE</scope>
    <source>
        <strain evidence="9">CNM-CM6805</strain>
    </source>
</reference>
<dbReference type="InterPro" id="IPR013094">
    <property type="entry name" value="AB_hydrolase_3"/>
</dbReference>
<dbReference type="InterPro" id="IPR027974">
    <property type="entry name" value="DUF4470"/>
</dbReference>
<gene>
    <name evidence="9" type="ORF">CNMCM6805_007504</name>
</gene>
<dbReference type="PANTHER" id="PTHR48081">
    <property type="entry name" value="AB HYDROLASE SUPERFAMILY PROTEIN C4A8.06C"/>
    <property type="match status" value="1"/>
</dbReference>
<comment type="caution">
    <text evidence="9">The sequence shown here is derived from an EMBL/GenBank/DDBJ whole genome shotgun (WGS) entry which is preliminary data.</text>
</comment>
<keyword evidence="10" id="KW-1185">Reference proteome</keyword>
<dbReference type="PANTHER" id="PTHR48081:SF31">
    <property type="entry name" value="STERYL ACETYL HYDROLASE MUG81-RELATED"/>
    <property type="match status" value="1"/>
</dbReference>
<dbReference type="PROSITE" id="PS50865">
    <property type="entry name" value="ZF_MYND_2"/>
    <property type="match status" value="1"/>
</dbReference>
<dbReference type="Gene3D" id="6.10.140.2220">
    <property type="match status" value="1"/>
</dbReference>
<dbReference type="GO" id="GO:0016787">
    <property type="term" value="F:hydrolase activity"/>
    <property type="evidence" value="ECO:0007669"/>
    <property type="project" value="UniProtKB-KW"/>
</dbReference>
<reference evidence="9" key="2">
    <citation type="submission" date="2020-04" db="EMBL/GenBank/DDBJ databases">
        <authorList>
            <person name="Santos R.A.C."/>
            <person name="Steenwyk J.L."/>
            <person name="Rivero-Menendez O."/>
            <person name="Mead M.E."/>
            <person name="Silva L.P."/>
            <person name="Bastos R.W."/>
            <person name="Alastruey-Izquierdo A."/>
            <person name="Goldman G.H."/>
            <person name="Rokas A."/>
        </authorList>
    </citation>
    <scope>NUCLEOTIDE SEQUENCE</scope>
    <source>
        <strain evidence="9">CNM-CM6805</strain>
    </source>
</reference>
<dbReference type="Pfam" id="PF14737">
    <property type="entry name" value="DUF4470"/>
    <property type="match status" value="1"/>
</dbReference>
<dbReference type="EMBL" id="JAAAPX010000051">
    <property type="protein sequence ID" value="KAF4236576.1"/>
    <property type="molecule type" value="Genomic_DNA"/>
</dbReference>
<name>A0A8H4H0E0_9EURO</name>
<evidence type="ECO:0000256" key="3">
    <source>
        <dbReference type="ARBA" id="ARBA00022771"/>
    </source>
</evidence>
<feature type="domain" description="MYND-type" evidence="8">
    <location>
        <begin position="15"/>
        <end position="51"/>
    </location>
</feature>
<dbReference type="Pfam" id="PF07859">
    <property type="entry name" value="Abhydrolase_3"/>
    <property type="match status" value="1"/>
</dbReference>
<evidence type="ECO:0000256" key="7">
    <source>
        <dbReference type="PROSITE-ProRule" id="PRU10038"/>
    </source>
</evidence>
<keyword evidence="2" id="KW-0479">Metal-binding</keyword>
<evidence type="ECO:0000256" key="1">
    <source>
        <dbReference type="ARBA" id="ARBA00010515"/>
    </source>
</evidence>
<dbReference type="OrthoDB" id="5282002at2759"/>
<protein>
    <recommendedName>
        <fullName evidence="8">MYND-type domain-containing protein</fullName>
    </recommendedName>
</protein>
<dbReference type="PROSITE" id="PS01174">
    <property type="entry name" value="LIPASE_GDXG_SER"/>
    <property type="match status" value="1"/>
</dbReference>
<keyword evidence="3 6" id="KW-0863">Zinc-finger</keyword>
<dbReference type="InterPro" id="IPR029058">
    <property type="entry name" value="AB_hydrolase_fold"/>
</dbReference>
<dbReference type="InterPro" id="IPR050300">
    <property type="entry name" value="GDXG_lipolytic_enzyme"/>
</dbReference>
<proteinExistence type="inferred from homology"/>
<evidence type="ECO:0000256" key="5">
    <source>
        <dbReference type="ARBA" id="ARBA00022833"/>
    </source>
</evidence>
<evidence type="ECO:0000256" key="6">
    <source>
        <dbReference type="PROSITE-ProRule" id="PRU00134"/>
    </source>
</evidence>
<dbReference type="SUPFAM" id="SSF53474">
    <property type="entry name" value="alpha/beta-Hydrolases"/>
    <property type="match status" value="1"/>
</dbReference>
<dbReference type="InterPro" id="IPR002893">
    <property type="entry name" value="Znf_MYND"/>
</dbReference>
<keyword evidence="4" id="KW-0378">Hydrolase</keyword>
<dbReference type="SUPFAM" id="SSF144232">
    <property type="entry name" value="HIT/MYND zinc finger-like"/>
    <property type="match status" value="1"/>
</dbReference>
<evidence type="ECO:0000313" key="9">
    <source>
        <dbReference type="EMBL" id="KAF4236576.1"/>
    </source>
</evidence>
<evidence type="ECO:0000313" key="10">
    <source>
        <dbReference type="Proteomes" id="UP000653565"/>
    </source>
</evidence>
<accession>A0A8H4H0E0</accession>